<dbReference type="KEGG" id="dci:103524756"/>
<organism evidence="2 3">
    <name type="scientific">Diaphorina citri</name>
    <name type="common">Asian citrus psyllid</name>
    <dbReference type="NCBI Taxonomy" id="121845"/>
    <lineage>
        <taxon>Eukaryota</taxon>
        <taxon>Metazoa</taxon>
        <taxon>Ecdysozoa</taxon>
        <taxon>Arthropoda</taxon>
        <taxon>Hexapoda</taxon>
        <taxon>Insecta</taxon>
        <taxon>Pterygota</taxon>
        <taxon>Neoptera</taxon>
        <taxon>Paraneoptera</taxon>
        <taxon>Hemiptera</taxon>
        <taxon>Sternorrhyncha</taxon>
        <taxon>Psylloidea</taxon>
        <taxon>Psyllidae</taxon>
        <taxon>Diaphorininae</taxon>
        <taxon>Diaphorina</taxon>
    </lineage>
</organism>
<sequence>MAKRGGFKGRMAKKGGPIQLQVEVNTNDDWQKMLVEKKGLVVVEVYSGWCGPCVAISGNLKKMKLDNQSEFFHLAMAKADDIDELKRFRNKSEPVWMLIGNGKLVTVMFGSNAPKILKVIEKEFLEELKVMKGELERPEKSFSTITPEEEIKLKRDENARKEIEMREAAELLERSNKYRLRSLERLSKLLTLQTIVIVFPNAKLPTGECPVLAEMTTQLESILCTVVWQDEELQLTEQNLYKKKNYQSQLYRQQWILRPTKRMR</sequence>
<gene>
    <name evidence="3" type="primary">LOC103524756</name>
</gene>
<protein>
    <submittedName>
        <fullName evidence="3">Thioredoxin domain-containing protein 6-like</fullName>
    </submittedName>
</protein>
<dbReference type="AlphaFoldDB" id="A0A3Q0II17"/>
<dbReference type="GeneID" id="103524756"/>
<dbReference type="Gene3D" id="3.40.30.10">
    <property type="entry name" value="Glutaredoxin"/>
    <property type="match status" value="1"/>
</dbReference>
<dbReference type="Pfam" id="PF00085">
    <property type="entry name" value="Thioredoxin"/>
    <property type="match status" value="1"/>
</dbReference>
<dbReference type="Proteomes" id="UP000079169">
    <property type="component" value="Unplaced"/>
</dbReference>
<dbReference type="STRING" id="121845.A0A3Q0II17"/>
<dbReference type="PANTHER" id="PTHR46135:SF3">
    <property type="entry name" value="NME_NM23 FAMILY MEMBER 8"/>
    <property type="match status" value="1"/>
</dbReference>
<name>A0A3Q0II17_DIACI</name>
<proteinExistence type="predicted"/>
<dbReference type="InterPro" id="IPR017937">
    <property type="entry name" value="Thioredoxin_CS"/>
</dbReference>
<dbReference type="InterPro" id="IPR051766">
    <property type="entry name" value="TXND_domain-containing"/>
</dbReference>
<dbReference type="RefSeq" id="XP_026675856.1">
    <property type="nucleotide sequence ID" value="XM_026820055.1"/>
</dbReference>
<keyword evidence="2" id="KW-1185">Reference proteome</keyword>
<evidence type="ECO:0000259" key="1">
    <source>
        <dbReference type="Pfam" id="PF00085"/>
    </source>
</evidence>
<dbReference type="SUPFAM" id="SSF52833">
    <property type="entry name" value="Thioredoxin-like"/>
    <property type="match status" value="1"/>
</dbReference>
<reference evidence="3" key="1">
    <citation type="submission" date="2025-08" db="UniProtKB">
        <authorList>
            <consortium name="RefSeq"/>
        </authorList>
    </citation>
    <scope>IDENTIFICATION</scope>
</reference>
<evidence type="ECO:0000313" key="2">
    <source>
        <dbReference type="Proteomes" id="UP000079169"/>
    </source>
</evidence>
<feature type="domain" description="Thioredoxin" evidence="1">
    <location>
        <begin position="22"/>
        <end position="120"/>
    </location>
</feature>
<dbReference type="PaxDb" id="121845-A0A3Q0II17"/>
<accession>A0A3Q0II17</accession>
<dbReference type="InterPro" id="IPR013766">
    <property type="entry name" value="Thioredoxin_domain"/>
</dbReference>
<dbReference type="PANTHER" id="PTHR46135">
    <property type="entry name" value="NME/NM23 FAMILY MEMBER 8"/>
    <property type="match status" value="1"/>
</dbReference>
<evidence type="ECO:0000313" key="3">
    <source>
        <dbReference type="RefSeq" id="XP_026675856.1"/>
    </source>
</evidence>
<dbReference type="InterPro" id="IPR036249">
    <property type="entry name" value="Thioredoxin-like_sf"/>
</dbReference>
<dbReference type="PROSITE" id="PS00194">
    <property type="entry name" value="THIOREDOXIN_1"/>
    <property type="match status" value="1"/>
</dbReference>